<proteinExistence type="predicted"/>
<evidence type="ECO:0000313" key="3">
    <source>
        <dbReference type="Proteomes" id="UP000464657"/>
    </source>
</evidence>
<name>A0A7L4ZLJ3_9FLAO</name>
<keyword evidence="1" id="KW-0472">Membrane</keyword>
<feature type="transmembrane region" description="Helical" evidence="1">
    <location>
        <begin position="45"/>
        <end position="65"/>
    </location>
</feature>
<sequence length="79" mass="8982">MRTELFYQNKNLMKIFTYVLIVIAALLCIYNATKLDFENLLQGESVVALIGIVASLCAVLILLIFMTSRKIQDKVNNQK</sequence>
<keyword evidence="3" id="KW-1185">Reference proteome</keyword>
<keyword evidence="1" id="KW-0812">Transmembrane</keyword>
<feature type="transmembrane region" description="Helical" evidence="1">
    <location>
        <begin position="12"/>
        <end position="33"/>
    </location>
</feature>
<gene>
    <name evidence="2" type="ORF">IMCC3317_26880</name>
</gene>
<reference evidence="2 3" key="1">
    <citation type="journal article" date="2013" name="Int. J. Syst. Evol. Microbiol.">
        <title>Kordia antarctica sp. nov., isolated from Antarctic seawater.</title>
        <authorList>
            <person name="Baek K."/>
            <person name="Choi A."/>
            <person name="Kang I."/>
            <person name="Lee K."/>
            <person name="Cho J.C."/>
        </authorList>
    </citation>
    <scope>NUCLEOTIDE SEQUENCE [LARGE SCALE GENOMIC DNA]</scope>
    <source>
        <strain evidence="2 3">IMCC3317</strain>
    </source>
</reference>
<dbReference type="Proteomes" id="UP000464657">
    <property type="component" value="Chromosome"/>
</dbReference>
<protein>
    <submittedName>
        <fullName evidence="2">Uncharacterized protein</fullName>
    </submittedName>
</protein>
<keyword evidence="1" id="KW-1133">Transmembrane helix</keyword>
<accession>A0A7L4ZLJ3</accession>
<organism evidence="2 3">
    <name type="scientific">Kordia antarctica</name>
    <dbReference type="NCBI Taxonomy" id="1218801"/>
    <lineage>
        <taxon>Bacteria</taxon>
        <taxon>Pseudomonadati</taxon>
        <taxon>Bacteroidota</taxon>
        <taxon>Flavobacteriia</taxon>
        <taxon>Flavobacteriales</taxon>
        <taxon>Flavobacteriaceae</taxon>
        <taxon>Kordia</taxon>
    </lineage>
</organism>
<dbReference type="AlphaFoldDB" id="A0A7L4ZLJ3"/>
<evidence type="ECO:0000313" key="2">
    <source>
        <dbReference type="EMBL" id="QHI37309.1"/>
    </source>
</evidence>
<dbReference type="KEGG" id="kan:IMCC3317_26880"/>
<evidence type="ECO:0000256" key="1">
    <source>
        <dbReference type="SAM" id="Phobius"/>
    </source>
</evidence>
<dbReference type="EMBL" id="CP019288">
    <property type="protein sequence ID" value="QHI37309.1"/>
    <property type="molecule type" value="Genomic_DNA"/>
</dbReference>